<organism evidence="2">
    <name type="scientific">Cucumis melo</name>
    <name type="common">Muskmelon</name>
    <dbReference type="NCBI Taxonomy" id="3656"/>
    <lineage>
        <taxon>Eukaryota</taxon>
        <taxon>Viridiplantae</taxon>
        <taxon>Streptophyta</taxon>
        <taxon>Embryophyta</taxon>
        <taxon>Tracheophyta</taxon>
        <taxon>Spermatophyta</taxon>
        <taxon>Magnoliopsida</taxon>
        <taxon>eudicotyledons</taxon>
        <taxon>Gunneridae</taxon>
        <taxon>Pentapetalae</taxon>
        <taxon>rosids</taxon>
        <taxon>fabids</taxon>
        <taxon>Cucurbitales</taxon>
        <taxon>Cucurbitaceae</taxon>
        <taxon>Benincaseae</taxon>
        <taxon>Cucumis</taxon>
    </lineage>
</organism>
<dbReference type="EnsemblPlants" id="MELO3C017820.2.1">
    <property type="protein sequence ID" value="MELO3C017820.2.1"/>
    <property type="gene ID" value="MELO3C017820.2"/>
</dbReference>
<dbReference type="InterPro" id="IPR018034">
    <property type="entry name" value="Kri1"/>
</dbReference>
<dbReference type="PANTHER" id="PTHR14490:SF5">
    <property type="entry name" value="PROTEIN KRI1 HOMOLOG"/>
    <property type="match status" value="1"/>
</dbReference>
<evidence type="ECO:0000256" key="1">
    <source>
        <dbReference type="SAM" id="MobiDB-lite"/>
    </source>
</evidence>
<protein>
    <submittedName>
        <fullName evidence="2">Uncharacterized protein</fullName>
    </submittedName>
</protein>
<dbReference type="GO" id="GO:0005730">
    <property type="term" value="C:nucleolus"/>
    <property type="evidence" value="ECO:0007669"/>
    <property type="project" value="TreeGrafter"/>
</dbReference>
<dbReference type="GO" id="GO:0000447">
    <property type="term" value="P:endonucleolytic cleavage in ITS1 to separate SSU-rRNA from 5.8S rRNA and LSU-rRNA from tricistronic rRNA transcript (SSU-rRNA, 5.8S rRNA, LSU-rRNA)"/>
    <property type="evidence" value="ECO:0007669"/>
    <property type="project" value="TreeGrafter"/>
</dbReference>
<proteinExistence type="predicted"/>
<dbReference type="AlphaFoldDB" id="A0A9I9DFY0"/>
<evidence type="ECO:0000313" key="2">
    <source>
        <dbReference type="EnsemblPlants" id="MELO3C017820.2.1"/>
    </source>
</evidence>
<accession>A0A9I9DFY0</accession>
<sequence length="153" mass="17431">MGLRLFDGSDSDNDNSKIEINQDYAKRFEYNKKREDIQRLEELKKKGLIEDSESDSSDSESSSSEEEDGQNFRKDLKFFDALIKVKKKDPTLKQKEAKLFDSDDDSHGKESDDVKGSLTEKKKSEIRLALNEDLSIGRGEGQSMVTFCILLGH</sequence>
<feature type="region of interest" description="Disordered" evidence="1">
    <location>
        <begin position="94"/>
        <end position="120"/>
    </location>
</feature>
<feature type="region of interest" description="Disordered" evidence="1">
    <location>
        <begin position="43"/>
        <end position="71"/>
    </location>
</feature>
<dbReference type="PANTHER" id="PTHR14490">
    <property type="entry name" value="ZINC FINGER, ZZ TYPE"/>
    <property type="match status" value="1"/>
</dbReference>
<dbReference type="Gramene" id="MELO3C017820.2.1">
    <property type="protein sequence ID" value="MELO3C017820.2.1"/>
    <property type="gene ID" value="MELO3C017820.2"/>
</dbReference>
<name>A0A9I9DFY0_CUCME</name>
<feature type="compositionally biased region" description="Acidic residues" evidence="1">
    <location>
        <begin position="50"/>
        <end position="69"/>
    </location>
</feature>
<reference evidence="2" key="1">
    <citation type="submission" date="2023-03" db="UniProtKB">
        <authorList>
            <consortium name="EnsemblPlants"/>
        </authorList>
    </citation>
    <scope>IDENTIFICATION</scope>
</reference>
<dbReference type="GO" id="GO:0030686">
    <property type="term" value="C:90S preribosome"/>
    <property type="evidence" value="ECO:0007669"/>
    <property type="project" value="TreeGrafter"/>
</dbReference>